<gene>
    <name evidence="8" type="ORF">ZEAMMB73_Zm00001d018113</name>
</gene>
<proteinExistence type="inferred from homology"/>
<evidence type="ECO:0000256" key="7">
    <source>
        <dbReference type="SAM" id="Phobius"/>
    </source>
</evidence>
<evidence type="ECO:0000256" key="1">
    <source>
        <dbReference type="ARBA" id="ARBA00004141"/>
    </source>
</evidence>
<name>A0A1D6HKW2_MAIZE</name>
<accession>A0A1D6HKW2</accession>
<dbReference type="AlphaFoldDB" id="A0A1D6HKW2"/>
<protein>
    <submittedName>
        <fullName evidence="8">LMBR1-like membrane protein</fullName>
    </submittedName>
</protein>
<feature type="transmembrane region" description="Helical" evidence="7">
    <location>
        <begin position="13"/>
        <end position="34"/>
    </location>
</feature>
<dbReference type="EMBL" id="CM000781">
    <property type="protein sequence ID" value="AQK75053.1"/>
    <property type="molecule type" value="Genomic_DNA"/>
</dbReference>
<feature type="compositionally biased region" description="Acidic residues" evidence="6">
    <location>
        <begin position="243"/>
        <end position="253"/>
    </location>
</feature>
<keyword evidence="3 7" id="KW-0812">Transmembrane</keyword>
<dbReference type="ExpressionAtlas" id="A0A1D6HKW2">
    <property type="expression patterns" value="baseline and differential"/>
</dbReference>
<dbReference type="PANTHER" id="PTHR21355">
    <property type="entry name" value="G-PROTEIN COUPLED RECEPTOR-ASSOCIATED PROTEIN LMBRD2"/>
    <property type="match status" value="1"/>
</dbReference>
<organism evidence="8">
    <name type="scientific">Zea mays</name>
    <name type="common">Maize</name>
    <dbReference type="NCBI Taxonomy" id="4577"/>
    <lineage>
        <taxon>Eukaryota</taxon>
        <taxon>Viridiplantae</taxon>
        <taxon>Streptophyta</taxon>
        <taxon>Embryophyta</taxon>
        <taxon>Tracheophyta</taxon>
        <taxon>Spermatophyta</taxon>
        <taxon>Magnoliopsida</taxon>
        <taxon>Liliopsida</taxon>
        <taxon>Poales</taxon>
        <taxon>Poaceae</taxon>
        <taxon>PACMAD clade</taxon>
        <taxon>Panicoideae</taxon>
        <taxon>Andropogonodae</taxon>
        <taxon>Andropogoneae</taxon>
        <taxon>Tripsacinae</taxon>
        <taxon>Zea</taxon>
    </lineage>
</organism>
<keyword evidence="5 7" id="KW-0472">Membrane</keyword>
<comment type="subcellular location">
    <subcellularLocation>
        <location evidence="1">Membrane</location>
        <topology evidence="1">Multi-pass membrane protein</topology>
    </subcellularLocation>
</comment>
<feature type="region of interest" description="Disordered" evidence="6">
    <location>
        <begin position="240"/>
        <end position="262"/>
    </location>
</feature>
<dbReference type="InterPro" id="IPR051584">
    <property type="entry name" value="GPCR-associated_LMBR1"/>
</dbReference>
<keyword evidence="4 7" id="KW-1133">Transmembrane helix</keyword>
<evidence type="ECO:0000256" key="5">
    <source>
        <dbReference type="ARBA" id="ARBA00023136"/>
    </source>
</evidence>
<evidence type="ECO:0000256" key="2">
    <source>
        <dbReference type="ARBA" id="ARBA00010487"/>
    </source>
</evidence>
<comment type="similarity">
    <text evidence="2">Belongs to the LIMR family.</text>
</comment>
<sequence>MLKLHLRRGFNKIYPLIMVVYTLLVASNFFVRVIDFLGRWKRFKFQREEENIDGLDPSGMIILQKERSWIEQGCKVGEQVIPLARNFNGVNADIESQNVPLVENTVEMKVGATSSRNDGRAGQLKYANNRETIASKYTSIREQNRQSGKVVRKEISPNSISLLEERNSEQGSNAGVPPTGVSATWASMKIGFQNFKANMGSKKFLPLRQDPGFVPNLNVSSPESLDDIFQRLKRRPANVPVDYLDDDDDDNIGDTDLHFQDQ</sequence>
<dbReference type="GO" id="GO:0016020">
    <property type="term" value="C:membrane"/>
    <property type="evidence" value="ECO:0007669"/>
    <property type="project" value="UniProtKB-SubCell"/>
</dbReference>
<evidence type="ECO:0000313" key="8">
    <source>
        <dbReference type="EMBL" id="AQK75053.1"/>
    </source>
</evidence>
<evidence type="ECO:0000256" key="6">
    <source>
        <dbReference type="SAM" id="MobiDB-lite"/>
    </source>
</evidence>
<evidence type="ECO:0000256" key="4">
    <source>
        <dbReference type="ARBA" id="ARBA00022989"/>
    </source>
</evidence>
<dbReference type="PANTHER" id="PTHR21355:SF0">
    <property type="entry name" value="G-PROTEIN COUPLED RECEPTOR-ASSOCIATED PROTEIN LMBRD2"/>
    <property type="match status" value="1"/>
</dbReference>
<reference evidence="8" key="1">
    <citation type="submission" date="2015-12" db="EMBL/GenBank/DDBJ databases">
        <title>Update maize B73 reference genome by single molecule sequencing technologies.</title>
        <authorList>
            <consortium name="Maize Genome Sequencing Project"/>
            <person name="Ware D."/>
        </authorList>
    </citation>
    <scope>NUCLEOTIDE SEQUENCE</scope>
    <source>
        <tissue evidence="8">Seedling</tissue>
    </source>
</reference>
<evidence type="ECO:0000256" key="3">
    <source>
        <dbReference type="ARBA" id="ARBA00022692"/>
    </source>
</evidence>